<evidence type="ECO:0000259" key="4">
    <source>
        <dbReference type="PROSITE" id="PS51186"/>
    </source>
</evidence>
<evidence type="ECO:0000256" key="2">
    <source>
        <dbReference type="ARBA" id="ARBA00023315"/>
    </source>
</evidence>
<dbReference type="SUPFAM" id="SSF55729">
    <property type="entry name" value="Acyl-CoA N-acyltransferases (Nat)"/>
    <property type="match status" value="1"/>
</dbReference>
<dbReference type="InterPro" id="IPR016181">
    <property type="entry name" value="Acyl_CoA_acyltransferase"/>
</dbReference>
<name>A0A5C4L7R8_9HYPH</name>
<organism evidence="5 6">
    <name type="scientific">Methylobacterium terricola</name>
    <dbReference type="NCBI Taxonomy" id="2583531"/>
    <lineage>
        <taxon>Bacteria</taxon>
        <taxon>Pseudomonadati</taxon>
        <taxon>Pseudomonadota</taxon>
        <taxon>Alphaproteobacteria</taxon>
        <taxon>Hyphomicrobiales</taxon>
        <taxon>Methylobacteriaceae</taxon>
        <taxon>Methylobacterium</taxon>
    </lineage>
</organism>
<gene>
    <name evidence="5" type="ORF">FF100_32050</name>
</gene>
<comment type="caution">
    <text evidence="5">The sequence shown here is derived from an EMBL/GenBank/DDBJ whole genome shotgun (WGS) entry which is preliminary data.</text>
</comment>
<dbReference type="InterPro" id="IPR000182">
    <property type="entry name" value="GNAT_dom"/>
</dbReference>
<evidence type="ECO:0000313" key="5">
    <source>
        <dbReference type="EMBL" id="TNC07604.1"/>
    </source>
</evidence>
<dbReference type="EMBL" id="VDDA01000033">
    <property type="protein sequence ID" value="TNC07604.1"/>
    <property type="molecule type" value="Genomic_DNA"/>
</dbReference>
<sequence length="221" mass="24304">MRMGKTVSAPPRERDPHAHILCRRKNSARSLRSRSDCSRPPLLPGTNSAPIYGAHSNESVPVIRPAGAPDLVSLAALYHRVWHETHGSHMPRAERDARDERFFLNRMASLMPNVVVCEDAGTIVGFVAWTGSLLGQLFLDAHARGSGSARSLIEAAESGLRAQGVAEAELHCLVGNERAKRFYERGGWHVSEIMAAAVRGDMGGEQRDFWVMRKRLAPHGL</sequence>
<dbReference type="Proteomes" id="UP000305267">
    <property type="component" value="Unassembled WGS sequence"/>
</dbReference>
<evidence type="ECO:0000256" key="3">
    <source>
        <dbReference type="SAM" id="MobiDB-lite"/>
    </source>
</evidence>
<proteinExistence type="predicted"/>
<feature type="region of interest" description="Disordered" evidence="3">
    <location>
        <begin position="26"/>
        <end position="50"/>
    </location>
</feature>
<dbReference type="AlphaFoldDB" id="A0A5C4L7R8"/>
<keyword evidence="1 5" id="KW-0808">Transferase</keyword>
<reference evidence="5 6" key="1">
    <citation type="submission" date="2019-06" db="EMBL/GenBank/DDBJ databases">
        <title>Genome of Methylobacterium sp. 17Sr1-39.</title>
        <authorList>
            <person name="Seo T."/>
        </authorList>
    </citation>
    <scope>NUCLEOTIDE SEQUENCE [LARGE SCALE GENOMIC DNA]</scope>
    <source>
        <strain evidence="5 6">17Sr1-39</strain>
    </source>
</reference>
<dbReference type="PANTHER" id="PTHR43877">
    <property type="entry name" value="AMINOALKYLPHOSPHONATE N-ACETYLTRANSFERASE-RELATED-RELATED"/>
    <property type="match status" value="1"/>
</dbReference>
<keyword evidence="6" id="KW-1185">Reference proteome</keyword>
<feature type="domain" description="N-acetyltransferase" evidence="4">
    <location>
        <begin position="61"/>
        <end position="217"/>
    </location>
</feature>
<dbReference type="PROSITE" id="PS51186">
    <property type="entry name" value="GNAT"/>
    <property type="match status" value="1"/>
</dbReference>
<protein>
    <submittedName>
        <fullName evidence="5">GNAT family N-acetyltransferase</fullName>
    </submittedName>
</protein>
<keyword evidence="2" id="KW-0012">Acyltransferase</keyword>
<dbReference type="Pfam" id="PF00583">
    <property type="entry name" value="Acetyltransf_1"/>
    <property type="match status" value="1"/>
</dbReference>
<evidence type="ECO:0000313" key="6">
    <source>
        <dbReference type="Proteomes" id="UP000305267"/>
    </source>
</evidence>
<dbReference type="CDD" id="cd04301">
    <property type="entry name" value="NAT_SF"/>
    <property type="match status" value="1"/>
</dbReference>
<dbReference type="OrthoDB" id="5243635at2"/>
<dbReference type="Gene3D" id="3.40.630.30">
    <property type="match status" value="1"/>
</dbReference>
<dbReference type="InterPro" id="IPR050832">
    <property type="entry name" value="Bact_Acetyltransf"/>
</dbReference>
<dbReference type="GO" id="GO:0016747">
    <property type="term" value="F:acyltransferase activity, transferring groups other than amino-acyl groups"/>
    <property type="evidence" value="ECO:0007669"/>
    <property type="project" value="InterPro"/>
</dbReference>
<accession>A0A5C4L7R8</accession>
<evidence type="ECO:0000256" key="1">
    <source>
        <dbReference type="ARBA" id="ARBA00022679"/>
    </source>
</evidence>